<accession>A0A7T0BXW7</accession>
<keyword evidence="3 4" id="KW-0408">Iron</keyword>
<name>A0A7T0BXW7_9BACT</name>
<dbReference type="KEGG" id="nli:G3M70_13695"/>
<dbReference type="InterPro" id="IPR009056">
    <property type="entry name" value="Cyt_c-like_dom"/>
</dbReference>
<keyword evidence="5" id="KW-0732">Signal</keyword>
<dbReference type="Proteomes" id="UP000594688">
    <property type="component" value="Chromosome"/>
</dbReference>
<evidence type="ECO:0000313" key="7">
    <source>
        <dbReference type="EMBL" id="QPJ62871.1"/>
    </source>
</evidence>
<dbReference type="Gene3D" id="1.10.760.10">
    <property type="entry name" value="Cytochrome c-like domain"/>
    <property type="match status" value="1"/>
</dbReference>
<dbReference type="PROSITE" id="PS51257">
    <property type="entry name" value="PROKAR_LIPOPROTEIN"/>
    <property type="match status" value="1"/>
</dbReference>
<protein>
    <submittedName>
        <fullName evidence="7">C-type cytochrome</fullName>
    </submittedName>
</protein>
<dbReference type="InterPro" id="IPR036909">
    <property type="entry name" value="Cyt_c-like_dom_sf"/>
</dbReference>
<sequence>MFRSFSFLIVFAIMSGCAVPNTASVKSYGNLPEALPDTEGELLFVDVQCTVCHGHQGAGNGFLAEGLAASPPDFTNPSIMNSKSDQAIAQAIRNGKGKVMPAYPRLTGSQVNSLVQYIRGLSRDPA</sequence>
<evidence type="ECO:0000256" key="4">
    <source>
        <dbReference type="PROSITE-ProRule" id="PRU00433"/>
    </source>
</evidence>
<dbReference type="Pfam" id="PF13442">
    <property type="entry name" value="Cytochrome_CBB3"/>
    <property type="match status" value="1"/>
</dbReference>
<proteinExistence type="predicted"/>
<dbReference type="SUPFAM" id="SSF46626">
    <property type="entry name" value="Cytochrome c"/>
    <property type="match status" value="1"/>
</dbReference>
<evidence type="ECO:0000313" key="8">
    <source>
        <dbReference type="Proteomes" id="UP000594688"/>
    </source>
</evidence>
<evidence type="ECO:0000259" key="6">
    <source>
        <dbReference type="PROSITE" id="PS51007"/>
    </source>
</evidence>
<keyword evidence="2 4" id="KW-0479">Metal-binding</keyword>
<evidence type="ECO:0000256" key="5">
    <source>
        <dbReference type="SAM" id="SignalP"/>
    </source>
</evidence>
<dbReference type="PROSITE" id="PS51007">
    <property type="entry name" value="CYTC"/>
    <property type="match status" value="1"/>
</dbReference>
<dbReference type="GO" id="GO:0046872">
    <property type="term" value="F:metal ion binding"/>
    <property type="evidence" value="ECO:0007669"/>
    <property type="project" value="UniProtKB-KW"/>
</dbReference>
<keyword evidence="1 4" id="KW-0349">Heme</keyword>
<feature type="chain" id="PRO_5032483383" evidence="5">
    <location>
        <begin position="24"/>
        <end position="126"/>
    </location>
</feature>
<dbReference type="EMBL" id="CP048685">
    <property type="protein sequence ID" value="QPJ62871.1"/>
    <property type="molecule type" value="Genomic_DNA"/>
</dbReference>
<evidence type="ECO:0000256" key="3">
    <source>
        <dbReference type="ARBA" id="ARBA00023004"/>
    </source>
</evidence>
<feature type="signal peptide" evidence="5">
    <location>
        <begin position="1"/>
        <end position="23"/>
    </location>
</feature>
<evidence type="ECO:0000256" key="1">
    <source>
        <dbReference type="ARBA" id="ARBA00022617"/>
    </source>
</evidence>
<organism evidence="7 8">
    <name type="scientific">Candidatus Nitronauta litoralis</name>
    <dbReference type="NCBI Taxonomy" id="2705533"/>
    <lineage>
        <taxon>Bacteria</taxon>
        <taxon>Pseudomonadati</taxon>
        <taxon>Nitrospinota/Tectimicrobiota group</taxon>
        <taxon>Nitrospinota</taxon>
        <taxon>Nitrospinia</taxon>
        <taxon>Nitrospinales</taxon>
        <taxon>Nitrospinaceae</taxon>
        <taxon>Candidatus Nitronauta</taxon>
    </lineage>
</organism>
<dbReference type="GO" id="GO:0009055">
    <property type="term" value="F:electron transfer activity"/>
    <property type="evidence" value="ECO:0007669"/>
    <property type="project" value="InterPro"/>
</dbReference>
<feature type="domain" description="Cytochrome c" evidence="6">
    <location>
        <begin position="35"/>
        <end position="122"/>
    </location>
</feature>
<dbReference type="AlphaFoldDB" id="A0A7T0BXW7"/>
<reference evidence="7 8" key="1">
    <citation type="submission" date="2020-02" db="EMBL/GenBank/DDBJ databases">
        <title>Genomic and physiological characterization of two novel Nitrospinaceae genera.</title>
        <authorList>
            <person name="Mueller A.J."/>
            <person name="Jung M.-Y."/>
            <person name="Strachan C.R."/>
            <person name="Herbold C.W."/>
            <person name="Kirkegaard R.H."/>
            <person name="Daims H."/>
        </authorList>
    </citation>
    <scope>NUCLEOTIDE SEQUENCE [LARGE SCALE GENOMIC DNA]</scope>
    <source>
        <strain evidence="7">EB</strain>
    </source>
</reference>
<dbReference type="GO" id="GO:0020037">
    <property type="term" value="F:heme binding"/>
    <property type="evidence" value="ECO:0007669"/>
    <property type="project" value="InterPro"/>
</dbReference>
<evidence type="ECO:0000256" key="2">
    <source>
        <dbReference type="ARBA" id="ARBA00022723"/>
    </source>
</evidence>
<gene>
    <name evidence="7" type="ORF">G3M70_13695</name>
</gene>